<feature type="compositionally biased region" description="Basic and acidic residues" evidence="1">
    <location>
        <begin position="96"/>
        <end position="113"/>
    </location>
</feature>
<comment type="caution">
    <text evidence="2">The sequence shown here is derived from an EMBL/GenBank/DDBJ whole genome shotgun (WGS) entry which is preliminary data.</text>
</comment>
<dbReference type="RefSeq" id="WP_380540543.1">
    <property type="nucleotide sequence ID" value="NZ_JBHFAB010000023.1"/>
</dbReference>
<evidence type="ECO:0000313" key="2">
    <source>
        <dbReference type="EMBL" id="MFC1420052.1"/>
    </source>
</evidence>
<accession>A0ABV6W2S8</accession>
<feature type="compositionally biased region" description="Low complexity" evidence="1">
    <location>
        <begin position="198"/>
        <end position="208"/>
    </location>
</feature>
<feature type="region of interest" description="Disordered" evidence="1">
    <location>
        <begin position="1"/>
        <end position="47"/>
    </location>
</feature>
<evidence type="ECO:0000313" key="3">
    <source>
        <dbReference type="Proteomes" id="UP001592531"/>
    </source>
</evidence>
<reference evidence="2 3" key="1">
    <citation type="submission" date="2024-09" db="EMBL/GenBank/DDBJ databases">
        <authorList>
            <person name="Lee S.D."/>
        </authorList>
    </citation>
    <scope>NUCLEOTIDE SEQUENCE [LARGE SCALE GENOMIC DNA]</scope>
    <source>
        <strain evidence="2 3">N8-3</strain>
    </source>
</reference>
<protein>
    <submittedName>
        <fullName evidence="2">Uncharacterized protein</fullName>
    </submittedName>
</protein>
<name>A0ABV6W2S8_9ACTN</name>
<dbReference type="EMBL" id="JBHFAB010000023">
    <property type="protein sequence ID" value="MFC1420052.1"/>
    <property type="molecule type" value="Genomic_DNA"/>
</dbReference>
<keyword evidence="3" id="KW-1185">Reference proteome</keyword>
<dbReference type="Proteomes" id="UP001592531">
    <property type="component" value="Unassembled WGS sequence"/>
</dbReference>
<proteinExistence type="predicted"/>
<sequence length="219" mass="22788">MARSLPRPDSIIGYRKDGRPIRPILGASEDDTTNTASGGAPAVDQETLGKLLAREKEQGRRAASKSLLDDLGFASRDEAAAWVKAQRDAQTAQMSDVERREQAAADAEARAAQREAAASARERIAQRRAALVGLGATGKGLDAAERLLTVPDDADDQALTDAAAQLAADWPQFFGGQAQQPPAVAPGGSPAGGPPPRGGQVVRPGVAGLDMAKRRGYST</sequence>
<evidence type="ECO:0000256" key="1">
    <source>
        <dbReference type="SAM" id="MobiDB-lite"/>
    </source>
</evidence>
<feature type="region of interest" description="Disordered" evidence="1">
    <location>
        <begin position="90"/>
        <end position="118"/>
    </location>
</feature>
<organism evidence="2 3">
    <name type="scientific">Streptacidiphilus cavernicola</name>
    <dbReference type="NCBI Taxonomy" id="3342716"/>
    <lineage>
        <taxon>Bacteria</taxon>
        <taxon>Bacillati</taxon>
        <taxon>Actinomycetota</taxon>
        <taxon>Actinomycetes</taxon>
        <taxon>Kitasatosporales</taxon>
        <taxon>Streptomycetaceae</taxon>
        <taxon>Streptacidiphilus</taxon>
    </lineage>
</organism>
<gene>
    <name evidence="2" type="ORF">ACEZDE_25940</name>
</gene>
<feature type="compositionally biased region" description="Low complexity" evidence="1">
    <location>
        <begin position="174"/>
        <end position="188"/>
    </location>
</feature>
<feature type="region of interest" description="Disordered" evidence="1">
    <location>
        <begin position="174"/>
        <end position="219"/>
    </location>
</feature>